<keyword evidence="11" id="KW-1185">Reference proteome</keyword>
<reference evidence="10 11" key="1">
    <citation type="submission" date="2016-10" db="EMBL/GenBank/DDBJ databases">
        <authorList>
            <person name="Varghese N."/>
            <person name="Submissions S."/>
        </authorList>
    </citation>
    <scope>NUCLEOTIDE SEQUENCE [LARGE SCALE GENOMIC DNA]</scope>
    <source>
        <strain evidence="10 11">DSM 1361</strain>
    </source>
</reference>
<protein>
    <recommendedName>
        <fullName evidence="5 6">Transcription termination/antitermination protein NusG</fullName>
    </recommendedName>
</protein>
<evidence type="ECO:0000256" key="5">
    <source>
        <dbReference type="HAMAP-Rule" id="MF_00948"/>
    </source>
</evidence>
<dbReference type="EMBL" id="FOXF01000071">
    <property type="protein sequence ID" value="SFP75586.1"/>
    <property type="molecule type" value="Genomic_DNA"/>
</dbReference>
<dbReference type="HAMAP" id="MF_00948">
    <property type="entry name" value="NusG"/>
    <property type="match status" value="1"/>
</dbReference>
<dbReference type="GO" id="GO:0005829">
    <property type="term" value="C:cytosol"/>
    <property type="evidence" value="ECO:0007669"/>
    <property type="project" value="TreeGrafter"/>
</dbReference>
<dbReference type="OrthoDB" id="9809075at2"/>
<dbReference type="InterPro" id="IPR036735">
    <property type="entry name" value="NGN_dom_sf"/>
</dbReference>
<dbReference type="Proteomes" id="UP000243745">
    <property type="component" value="Unassembled WGS sequence"/>
</dbReference>
<gene>
    <name evidence="5" type="primary">nusG</name>
    <name evidence="10" type="ORF">SAMN02910344_02230</name>
</gene>
<evidence type="ECO:0000256" key="2">
    <source>
        <dbReference type="ARBA" id="ARBA00022814"/>
    </source>
</evidence>
<sequence>MTTESSNSGAKKRWYVIQAFSGYELRVRETLLQSIEQNEEMKELIDDVLVPMERVKEYRDGKKRESQRKFFPGYVLIHMVMNEKTWLFVRHTDRVLGFVGGNIDHPMPITDAEAERILGRLKETENAPTQKTKFEVGEKVRAKEGAFKDFTGTVEAVDYEKNRVTVSISIFGRDTPVDLDFSQVEKDL</sequence>
<dbReference type="GO" id="GO:0006354">
    <property type="term" value="P:DNA-templated transcription elongation"/>
    <property type="evidence" value="ECO:0007669"/>
    <property type="project" value="UniProtKB-UniRule"/>
</dbReference>
<dbReference type="NCBIfam" id="TIGR00922">
    <property type="entry name" value="nusG"/>
    <property type="match status" value="1"/>
</dbReference>
<feature type="domain" description="NusG-like N-terminal" evidence="8">
    <location>
        <begin position="11"/>
        <end position="121"/>
    </location>
</feature>
<keyword evidence="3 5" id="KW-0805">Transcription regulation</keyword>
<dbReference type="CDD" id="cd09891">
    <property type="entry name" value="NGN_Bact_1"/>
    <property type="match status" value="1"/>
</dbReference>
<keyword evidence="4 5" id="KW-0804">Transcription</keyword>
<dbReference type="AlphaFoldDB" id="A0A662ZLE6"/>
<dbReference type="InterPro" id="IPR008991">
    <property type="entry name" value="Translation_prot_SH3-like_sf"/>
</dbReference>
<keyword evidence="1 5" id="KW-0806">Transcription termination</keyword>
<evidence type="ECO:0000256" key="6">
    <source>
        <dbReference type="NCBIfam" id="TIGR00922"/>
    </source>
</evidence>
<dbReference type="PROSITE" id="PS01014">
    <property type="entry name" value="NUSG"/>
    <property type="match status" value="1"/>
</dbReference>
<dbReference type="GO" id="GO:0032784">
    <property type="term" value="P:regulation of DNA-templated transcription elongation"/>
    <property type="evidence" value="ECO:0007669"/>
    <property type="project" value="InterPro"/>
</dbReference>
<evidence type="ECO:0000259" key="9">
    <source>
        <dbReference type="SMART" id="SM00739"/>
    </source>
</evidence>
<dbReference type="Pfam" id="PF00467">
    <property type="entry name" value="KOW"/>
    <property type="match status" value="1"/>
</dbReference>
<comment type="similarity">
    <text evidence="5 7">Belongs to the NusG family.</text>
</comment>
<dbReference type="Gene3D" id="3.30.70.940">
    <property type="entry name" value="NusG, N-terminal domain"/>
    <property type="match status" value="1"/>
</dbReference>
<evidence type="ECO:0000256" key="7">
    <source>
        <dbReference type="RuleBase" id="RU000538"/>
    </source>
</evidence>
<accession>A0A662ZLE6</accession>
<dbReference type="InterPro" id="IPR001062">
    <property type="entry name" value="Transcrpt_antiterm_NusG"/>
</dbReference>
<dbReference type="InterPro" id="IPR006645">
    <property type="entry name" value="NGN-like_dom"/>
</dbReference>
<dbReference type="SUPFAM" id="SSF50104">
    <property type="entry name" value="Translation proteins SH3-like domain"/>
    <property type="match status" value="1"/>
</dbReference>
<dbReference type="CDD" id="cd06091">
    <property type="entry name" value="KOW_NusG"/>
    <property type="match status" value="1"/>
</dbReference>
<evidence type="ECO:0000256" key="4">
    <source>
        <dbReference type="ARBA" id="ARBA00023163"/>
    </source>
</evidence>
<dbReference type="InterPro" id="IPR015869">
    <property type="entry name" value="Transcrpt_antiterm_NusG_bac_CS"/>
</dbReference>
<evidence type="ECO:0000313" key="11">
    <source>
        <dbReference type="Proteomes" id="UP000243745"/>
    </source>
</evidence>
<dbReference type="GO" id="GO:0031564">
    <property type="term" value="P:transcription antitermination"/>
    <property type="evidence" value="ECO:0007669"/>
    <property type="project" value="UniProtKB-UniRule"/>
</dbReference>
<dbReference type="SMART" id="SM00738">
    <property type="entry name" value="NGN"/>
    <property type="match status" value="1"/>
</dbReference>
<dbReference type="Gene3D" id="2.30.30.30">
    <property type="match status" value="1"/>
</dbReference>
<dbReference type="SMART" id="SM00739">
    <property type="entry name" value="KOW"/>
    <property type="match status" value="1"/>
</dbReference>
<feature type="domain" description="KOW" evidence="9">
    <location>
        <begin position="133"/>
        <end position="160"/>
    </location>
</feature>
<dbReference type="PANTHER" id="PTHR30265:SF2">
    <property type="entry name" value="TRANSCRIPTION TERMINATION_ANTITERMINATION PROTEIN NUSG"/>
    <property type="match status" value="1"/>
</dbReference>
<dbReference type="InterPro" id="IPR005824">
    <property type="entry name" value="KOW"/>
</dbReference>
<evidence type="ECO:0000256" key="1">
    <source>
        <dbReference type="ARBA" id="ARBA00022472"/>
    </source>
</evidence>
<dbReference type="Pfam" id="PF02357">
    <property type="entry name" value="NusG"/>
    <property type="match status" value="1"/>
</dbReference>
<dbReference type="SUPFAM" id="SSF82679">
    <property type="entry name" value="N-utilization substance G protein NusG, N-terminal domain"/>
    <property type="match status" value="1"/>
</dbReference>
<dbReference type="InterPro" id="IPR014722">
    <property type="entry name" value="Rib_uL2_dom2"/>
</dbReference>
<dbReference type="InterPro" id="IPR047050">
    <property type="entry name" value="NGN"/>
</dbReference>
<evidence type="ECO:0000313" key="10">
    <source>
        <dbReference type="EMBL" id="SFP75586.1"/>
    </source>
</evidence>
<dbReference type="PRINTS" id="PR00338">
    <property type="entry name" value="NUSGTNSCPFCT"/>
</dbReference>
<keyword evidence="2 5" id="KW-0889">Transcription antitermination</keyword>
<name>A0A662ZLE6_9GAMM</name>
<evidence type="ECO:0000259" key="8">
    <source>
        <dbReference type="SMART" id="SM00738"/>
    </source>
</evidence>
<organism evidence="10 11">
    <name type="scientific">Ruminobacter amylophilus</name>
    <dbReference type="NCBI Taxonomy" id="867"/>
    <lineage>
        <taxon>Bacteria</taxon>
        <taxon>Pseudomonadati</taxon>
        <taxon>Pseudomonadota</taxon>
        <taxon>Gammaproteobacteria</taxon>
        <taxon>Aeromonadales</taxon>
        <taxon>Succinivibrionaceae</taxon>
        <taxon>Ruminobacter</taxon>
    </lineage>
</organism>
<proteinExistence type="inferred from homology"/>
<dbReference type="RefSeq" id="WP_031580136.1">
    <property type="nucleotide sequence ID" value="NZ_FOXF01000071.1"/>
</dbReference>
<dbReference type="InterPro" id="IPR043425">
    <property type="entry name" value="NusG-like"/>
</dbReference>
<dbReference type="GO" id="GO:0006353">
    <property type="term" value="P:DNA-templated transcription termination"/>
    <property type="evidence" value="ECO:0007669"/>
    <property type="project" value="UniProtKB-UniRule"/>
</dbReference>
<dbReference type="PANTHER" id="PTHR30265">
    <property type="entry name" value="RHO-INTERACTING TRANSCRIPTION TERMINATION FACTOR NUSG"/>
    <property type="match status" value="1"/>
</dbReference>
<comment type="function">
    <text evidence="5 7">Participates in transcription elongation, termination and antitermination.</text>
</comment>
<evidence type="ECO:0000256" key="3">
    <source>
        <dbReference type="ARBA" id="ARBA00023015"/>
    </source>
</evidence>
<dbReference type="FunFam" id="2.30.30.30:FF:000002">
    <property type="entry name" value="Transcription termination/antitermination factor NusG"/>
    <property type="match status" value="1"/>
</dbReference>